<comment type="function">
    <text evidence="13">Involved in the heme biosynthesis. Catalyzes the anaerobic oxidative decarboxylation of propionate groups of rings A and B of coproporphyrinogen III to yield the vinyl groups in protoporphyrinogen IX.</text>
</comment>
<evidence type="ECO:0000256" key="10">
    <source>
        <dbReference type="ARBA" id="ARBA00023004"/>
    </source>
</evidence>
<comment type="similarity">
    <text evidence="3 15">Belongs to the anaerobic coproporphyrinogen-III oxidase family.</text>
</comment>
<feature type="binding site" evidence="16">
    <location>
        <position position="179"/>
    </location>
    <ligand>
        <name>S-adenosyl-L-methionine</name>
        <dbReference type="ChEBI" id="CHEBI:59789"/>
        <label>2</label>
    </ligand>
</feature>
<dbReference type="GO" id="GO:0046872">
    <property type="term" value="F:metal ion binding"/>
    <property type="evidence" value="ECO:0007669"/>
    <property type="project" value="UniProtKB-KW"/>
</dbReference>
<feature type="binding site" evidence="16">
    <location>
        <position position="167"/>
    </location>
    <ligand>
        <name>S-adenosyl-L-methionine</name>
        <dbReference type="ChEBI" id="CHEBI:59789"/>
        <label>2</label>
    </ligand>
</feature>
<feature type="binding site" evidence="16">
    <location>
        <position position="324"/>
    </location>
    <ligand>
        <name>S-adenosyl-L-methionine</name>
        <dbReference type="ChEBI" id="CHEBI:59789"/>
        <label>1</label>
    </ligand>
</feature>
<keyword evidence="8 15" id="KW-0479">Metal-binding</keyword>
<feature type="binding site" evidence="16">
    <location>
        <position position="204"/>
    </location>
    <ligand>
        <name>S-adenosyl-L-methionine</name>
        <dbReference type="ChEBI" id="CHEBI:59789"/>
        <label>2</label>
    </ligand>
</feature>
<dbReference type="PANTHER" id="PTHR13932:SF6">
    <property type="entry name" value="OXYGEN-INDEPENDENT COPROPORPHYRINOGEN III OXIDASE"/>
    <property type="match status" value="1"/>
</dbReference>
<feature type="binding site" evidence="16">
    <location>
        <begin position="62"/>
        <end position="64"/>
    </location>
    <ligand>
        <name>S-adenosyl-L-methionine</name>
        <dbReference type="ChEBI" id="CHEBI:59789"/>
        <label>2</label>
    </ligand>
</feature>
<evidence type="ECO:0000256" key="7">
    <source>
        <dbReference type="ARBA" id="ARBA00022691"/>
    </source>
</evidence>
<dbReference type="InterPro" id="IPR058240">
    <property type="entry name" value="rSAM_sf"/>
</dbReference>
<dbReference type="AlphaFoldDB" id="A0A9X3ULQ7"/>
<feature type="binding site" evidence="16">
    <location>
        <position position="50"/>
    </location>
    <ligand>
        <name>S-adenosyl-L-methionine</name>
        <dbReference type="ChEBI" id="CHEBI:59789"/>
        <label>1</label>
    </ligand>
</feature>
<dbReference type="InterPro" id="IPR006638">
    <property type="entry name" value="Elp3/MiaA/NifB-like_rSAM"/>
</dbReference>
<evidence type="ECO:0000256" key="14">
    <source>
        <dbReference type="ARBA" id="ARBA00048321"/>
    </source>
</evidence>
<reference evidence="19" key="1">
    <citation type="submission" date="2022-11" db="EMBL/GenBank/DDBJ databases">
        <title>Draft genome sequence of Hoeflea poritis E7-10 and Hoeflea prorocentri PM5-8, separated from scleractinian coral Porites lutea and marine dinoflagellate.</title>
        <authorList>
            <person name="Zhang G."/>
            <person name="Wei Q."/>
            <person name="Cai L."/>
        </authorList>
    </citation>
    <scope>NUCLEOTIDE SEQUENCE</scope>
    <source>
        <strain evidence="19">PM5-8</strain>
    </source>
</reference>
<sequence length="450" mass="50379">MQDILVERLKKPTPRYTSYPTAPHFHDGIGPEQYEGWLKALAHGSTLSLYVHIPFCDRLCWFCGCTTKQTNKYKPVERYLQSLYREIGTIGRLTGSRAKVNALHLGGGSPTMLSPEDFERLRAIIDAHFEFTANAEISIEMDPNDLDEDKYDAMAAFGVTRASLGVQDFDERVQAAINRPQTFEQTREVVDAMRARGVGSVNLDMLYGLPHQSLETIDDTVAKIIELDPDRIALFGYAHVPWMKKHQKMIDETRLPGVKERFEQASHAARLLAENGYHSIGMDHFARPHDTLSKADKSGALNRNFQGYTVDNADALIGLGASSIGRLPQGYVQNTPSTHDYQRRVDQDGGLAVVRGLELTGDDRMRAWLIERLMCDFQFSSSELTSRFGACANSVISEACAIAAADEDRLFVQDCDTFKVTESGRPYVRTIAAEFDRYLKRGTGRHSVSV</sequence>
<dbReference type="RefSeq" id="WP_267990598.1">
    <property type="nucleotide sequence ID" value="NZ_JAPJZI010000001.1"/>
</dbReference>
<evidence type="ECO:0000256" key="17">
    <source>
        <dbReference type="PIRSR" id="PIRSR000167-2"/>
    </source>
</evidence>
<dbReference type="GO" id="GO:0006782">
    <property type="term" value="P:protoporphyrinogen IX biosynthetic process"/>
    <property type="evidence" value="ECO:0007669"/>
    <property type="project" value="TreeGrafter"/>
</dbReference>
<keyword evidence="20" id="KW-1185">Reference proteome</keyword>
<evidence type="ECO:0000259" key="18">
    <source>
        <dbReference type="PROSITE" id="PS51918"/>
    </source>
</evidence>
<name>A0A9X3ULQ7_9HYPH</name>
<evidence type="ECO:0000313" key="20">
    <source>
        <dbReference type="Proteomes" id="UP001151234"/>
    </source>
</evidence>
<dbReference type="CDD" id="cd01335">
    <property type="entry name" value="Radical_SAM"/>
    <property type="match status" value="1"/>
</dbReference>
<dbReference type="Pfam" id="PF04055">
    <property type="entry name" value="Radical_SAM"/>
    <property type="match status" value="1"/>
</dbReference>
<dbReference type="SUPFAM" id="SSF102114">
    <property type="entry name" value="Radical SAM enzymes"/>
    <property type="match status" value="1"/>
</dbReference>
<keyword evidence="11 15" id="KW-0411">Iron-sulfur</keyword>
<evidence type="ECO:0000256" key="5">
    <source>
        <dbReference type="ARBA" id="ARBA00022485"/>
    </source>
</evidence>
<dbReference type="InterPro" id="IPR007197">
    <property type="entry name" value="rSAM"/>
</dbReference>
<evidence type="ECO:0000256" key="11">
    <source>
        <dbReference type="ARBA" id="ARBA00023014"/>
    </source>
</evidence>
<dbReference type="SFLD" id="SFLDG01065">
    <property type="entry name" value="anaerobic_coproporphyrinogen-I"/>
    <property type="match status" value="1"/>
</dbReference>
<accession>A0A9X3ULQ7</accession>
<keyword evidence="10 15" id="KW-0408">Iron</keyword>
<dbReference type="Gene3D" id="3.80.30.20">
    <property type="entry name" value="tm_1862 like domain"/>
    <property type="match status" value="1"/>
</dbReference>
<dbReference type="InterPro" id="IPR004558">
    <property type="entry name" value="Coprogen_oxidase_HemN"/>
</dbReference>
<dbReference type="Gene3D" id="1.10.10.920">
    <property type="match status" value="1"/>
</dbReference>
<feature type="domain" description="Radical SAM core" evidence="18">
    <location>
        <begin position="41"/>
        <end position="275"/>
    </location>
</feature>
<evidence type="ECO:0000256" key="2">
    <source>
        <dbReference type="ARBA" id="ARBA00004785"/>
    </source>
</evidence>
<evidence type="ECO:0000256" key="6">
    <source>
        <dbReference type="ARBA" id="ARBA00022490"/>
    </source>
</evidence>
<keyword evidence="7 15" id="KW-0949">S-adenosyl-L-methionine</keyword>
<feature type="binding site" evidence="17">
    <location>
        <position position="56"/>
    </location>
    <ligand>
        <name>[4Fe-4S] cluster</name>
        <dbReference type="ChEBI" id="CHEBI:49883"/>
        <note>4Fe-4S-S-AdoMet</note>
    </ligand>
</feature>
<evidence type="ECO:0000256" key="3">
    <source>
        <dbReference type="ARBA" id="ARBA00005493"/>
    </source>
</evidence>
<dbReference type="GO" id="GO:0005737">
    <property type="term" value="C:cytoplasm"/>
    <property type="evidence" value="ECO:0007669"/>
    <property type="project" value="UniProtKB-SubCell"/>
</dbReference>
<evidence type="ECO:0000256" key="15">
    <source>
        <dbReference type="PIRNR" id="PIRNR000167"/>
    </source>
</evidence>
<dbReference type="SMART" id="SM00729">
    <property type="entry name" value="Elp3"/>
    <property type="match status" value="1"/>
</dbReference>
<dbReference type="PANTHER" id="PTHR13932">
    <property type="entry name" value="COPROPORPHYRINIGEN III OXIDASE"/>
    <property type="match status" value="1"/>
</dbReference>
<comment type="subunit">
    <text evidence="4">Monomer.</text>
</comment>
<dbReference type="NCBIfam" id="TIGR00538">
    <property type="entry name" value="hemN"/>
    <property type="match status" value="1"/>
</dbReference>
<feature type="binding site" evidence="17">
    <location>
        <position position="63"/>
    </location>
    <ligand>
        <name>[4Fe-4S] cluster</name>
        <dbReference type="ChEBI" id="CHEBI:49883"/>
        <note>4Fe-4S-S-AdoMet</note>
    </ligand>
</feature>
<protein>
    <recommendedName>
        <fullName evidence="15">Coproporphyrinogen-III oxidase</fullName>
        <ecNumber evidence="15">1.3.98.3</ecNumber>
    </recommendedName>
</protein>
<comment type="caution">
    <text evidence="19">The sequence shown here is derived from an EMBL/GenBank/DDBJ whole genome shotgun (WGS) entry which is preliminary data.</text>
</comment>
<keyword evidence="6 15" id="KW-0963">Cytoplasm</keyword>
<dbReference type="GO" id="GO:0004109">
    <property type="term" value="F:coproporphyrinogen oxidase activity"/>
    <property type="evidence" value="ECO:0007669"/>
    <property type="project" value="InterPro"/>
</dbReference>
<comment type="pathway">
    <text evidence="2 15">Porphyrin-containing compound metabolism; protoporphyrin-IX biosynthesis; protoporphyrinogen-IX from coproporphyrinogen-III (AdoMet route): step 1/1.</text>
</comment>
<dbReference type="Proteomes" id="UP001151234">
    <property type="component" value="Unassembled WGS sequence"/>
</dbReference>
<dbReference type="InterPro" id="IPR034505">
    <property type="entry name" value="Coproporphyrinogen-III_oxidase"/>
</dbReference>
<dbReference type="EMBL" id="JAPJZI010000001">
    <property type="protein sequence ID" value="MDA5399151.1"/>
    <property type="molecule type" value="Genomic_DNA"/>
</dbReference>
<comment type="subcellular location">
    <subcellularLocation>
        <location evidence="1 15">Cytoplasm</location>
    </subcellularLocation>
</comment>
<feature type="binding site" evidence="16">
    <location>
        <position position="238"/>
    </location>
    <ligand>
        <name>S-adenosyl-L-methionine</name>
        <dbReference type="ChEBI" id="CHEBI:59789"/>
        <label>2</label>
    </ligand>
</feature>
<evidence type="ECO:0000256" key="13">
    <source>
        <dbReference type="ARBA" id="ARBA00024295"/>
    </source>
</evidence>
<evidence type="ECO:0000256" key="16">
    <source>
        <dbReference type="PIRSR" id="PIRSR000167-1"/>
    </source>
</evidence>
<keyword evidence="5 15" id="KW-0004">4Fe-4S</keyword>
<dbReference type="SFLD" id="SFLDS00029">
    <property type="entry name" value="Radical_SAM"/>
    <property type="match status" value="1"/>
</dbReference>
<gene>
    <name evidence="19" type="primary">hemN</name>
    <name evidence="19" type="ORF">OQ273_11255</name>
</gene>
<organism evidence="19 20">
    <name type="scientific">Hoeflea prorocentri</name>
    <dbReference type="NCBI Taxonomy" id="1922333"/>
    <lineage>
        <taxon>Bacteria</taxon>
        <taxon>Pseudomonadati</taxon>
        <taxon>Pseudomonadota</taxon>
        <taxon>Alphaproteobacteria</taxon>
        <taxon>Hyphomicrobiales</taxon>
        <taxon>Rhizobiaceae</taxon>
        <taxon>Hoeflea</taxon>
    </lineage>
</organism>
<keyword evidence="9 15" id="KW-0560">Oxidoreductase</keyword>
<feature type="binding site" evidence="16">
    <location>
        <position position="140"/>
    </location>
    <ligand>
        <name>S-adenosyl-L-methionine</name>
        <dbReference type="ChEBI" id="CHEBI:59789"/>
        <label>1</label>
    </ligand>
</feature>
<feature type="binding site" evidence="17">
    <location>
        <position position="60"/>
    </location>
    <ligand>
        <name>[4Fe-4S] cluster</name>
        <dbReference type="ChEBI" id="CHEBI:49883"/>
        <note>4Fe-4S-S-AdoMet</note>
    </ligand>
</feature>
<evidence type="ECO:0000256" key="12">
    <source>
        <dbReference type="ARBA" id="ARBA00023244"/>
    </source>
</evidence>
<proteinExistence type="inferred from homology"/>
<dbReference type="GO" id="GO:0051989">
    <property type="term" value="F:coproporphyrinogen dehydrogenase activity"/>
    <property type="evidence" value="ECO:0007669"/>
    <property type="project" value="UniProtKB-EC"/>
</dbReference>
<evidence type="ECO:0000256" key="1">
    <source>
        <dbReference type="ARBA" id="ARBA00004496"/>
    </source>
</evidence>
<evidence type="ECO:0000256" key="4">
    <source>
        <dbReference type="ARBA" id="ARBA00011245"/>
    </source>
</evidence>
<dbReference type="EC" id="1.3.98.3" evidence="15"/>
<feature type="binding site" evidence="16">
    <location>
        <position position="107"/>
    </location>
    <ligand>
        <name>S-adenosyl-L-methionine</name>
        <dbReference type="ChEBI" id="CHEBI:59789"/>
        <label>1</label>
    </ligand>
</feature>
<evidence type="ECO:0000313" key="19">
    <source>
        <dbReference type="EMBL" id="MDA5399151.1"/>
    </source>
</evidence>
<dbReference type="PIRSF" id="PIRSF000167">
    <property type="entry name" value="HemN"/>
    <property type="match status" value="1"/>
</dbReference>
<evidence type="ECO:0000256" key="8">
    <source>
        <dbReference type="ARBA" id="ARBA00022723"/>
    </source>
</evidence>
<evidence type="ECO:0000256" key="9">
    <source>
        <dbReference type="ARBA" id="ARBA00023002"/>
    </source>
</evidence>
<comment type="cofactor">
    <cofactor evidence="15 17">
        <name>[4Fe-4S] cluster</name>
        <dbReference type="ChEBI" id="CHEBI:49883"/>
    </cofactor>
    <text evidence="15 17">Binds 1 [4Fe-4S] cluster. The cluster is coordinated with 3 cysteines and an exchangeable S-adenosyl-L-methionine.</text>
</comment>
<dbReference type="PROSITE" id="PS51918">
    <property type="entry name" value="RADICAL_SAM"/>
    <property type="match status" value="1"/>
</dbReference>
<dbReference type="SFLD" id="SFLDG01082">
    <property type="entry name" value="B12-binding_domain_containing"/>
    <property type="match status" value="1"/>
</dbReference>
<dbReference type="GO" id="GO:0051539">
    <property type="term" value="F:4 iron, 4 sulfur cluster binding"/>
    <property type="evidence" value="ECO:0007669"/>
    <property type="project" value="UniProtKB-KW"/>
</dbReference>
<comment type="catalytic activity">
    <reaction evidence="14 15">
        <text>coproporphyrinogen III + 2 S-adenosyl-L-methionine = protoporphyrinogen IX + 2 5'-deoxyadenosine + 2 L-methionine + 2 CO2</text>
        <dbReference type="Rhea" id="RHEA:15425"/>
        <dbReference type="ChEBI" id="CHEBI:16526"/>
        <dbReference type="ChEBI" id="CHEBI:17319"/>
        <dbReference type="ChEBI" id="CHEBI:57307"/>
        <dbReference type="ChEBI" id="CHEBI:57309"/>
        <dbReference type="ChEBI" id="CHEBI:57844"/>
        <dbReference type="ChEBI" id="CHEBI:59789"/>
        <dbReference type="EC" id="1.3.98.3"/>
    </reaction>
</comment>
<dbReference type="InterPro" id="IPR023404">
    <property type="entry name" value="rSAM_horseshoe"/>
</dbReference>
<keyword evidence="12 15" id="KW-0627">Porphyrin biosynthesis</keyword>